<dbReference type="InterPro" id="IPR036732">
    <property type="entry name" value="AFP_Neu5c_C_sf"/>
</dbReference>
<gene>
    <name evidence="2" type="ordered locus">Dalk_1661</name>
</gene>
<dbReference type="GO" id="GO:0047444">
    <property type="term" value="F:N-acylneuraminate-9-phosphate synthase activity"/>
    <property type="evidence" value="ECO:0007669"/>
    <property type="project" value="UniProtKB-EC"/>
</dbReference>
<evidence type="ECO:0000259" key="1">
    <source>
        <dbReference type="PROSITE" id="PS50844"/>
    </source>
</evidence>
<dbReference type="Proteomes" id="UP000000739">
    <property type="component" value="Chromosome"/>
</dbReference>
<dbReference type="HOGENOM" id="CLU_040465_0_0_7"/>
<dbReference type="AlphaFoldDB" id="B8FAR3"/>
<dbReference type="PANTHER" id="PTHR42966:SF1">
    <property type="entry name" value="SIALIC ACID SYNTHASE"/>
    <property type="match status" value="1"/>
</dbReference>
<dbReference type="KEGG" id="dal:Dalk_1661"/>
<organism evidence="2 3">
    <name type="scientific">Desulfatibacillum aliphaticivorans</name>
    <dbReference type="NCBI Taxonomy" id="218208"/>
    <lineage>
        <taxon>Bacteria</taxon>
        <taxon>Pseudomonadati</taxon>
        <taxon>Thermodesulfobacteriota</taxon>
        <taxon>Desulfobacteria</taxon>
        <taxon>Desulfobacterales</taxon>
        <taxon>Desulfatibacillaceae</taxon>
        <taxon>Desulfatibacillum</taxon>
    </lineage>
</organism>
<dbReference type="eggNOG" id="COG2089">
    <property type="taxonomic scope" value="Bacteria"/>
</dbReference>
<dbReference type="PROSITE" id="PS50844">
    <property type="entry name" value="AFP_LIKE"/>
    <property type="match status" value="1"/>
</dbReference>
<dbReference type="PANTHER" id="PTHR42966">
    <property type="entry name" value="N-ACETYLNEURAMINATE SYNTHASE"/>
    <property type="match status" value="1"/>
</dbReference>
<protein>
    <submittedName>
        <fullName evidence="2">N-acylneuraminate-9-phosphate synthase</fullName>
        <ecNumber evidence="2">2.5.1.57</ecNumber>
    </submittedName>
</protein>
<dbReference type="RefSeq" id="WP_012610793.1">
    <property type="nucleotide sequence ID" value="NC_011768.1"/>
</dbReference>
<dbReference type="InterPro" id="IPR057736">
    <property type="entry name" value="SAF_PseI/NeuA/NeuB"/>
</dbReference>
<sequence>MAFEFAKQFEIDGRPVGAGCPVYIIAEAGVAHFGSLKKAYDLVDLALEAGADAIKFQVFQARKLISTASQEWIDRLASRELPYDSFKKIAEYCREKCITFFATAHDEPSLDFLDSLDTPVYKIGSGEVENWPFIRKVAQKGKPVILSTGMYTEEQIQEAVDIFVKAGNPQLAVLHCVTAYPTAPRLINLRAIKALQDMGVIAGYSDHTMGYHIPLAAVAMGAAVIEKHITLDFEVPNAQDWKVSCGPDDLHLFVEQVREVEESLGNGVKSPNKAEKQSLAWARKSIVSACAISAGQCITEDMLVCKRPGTGISPAEMDKVLGREAAVDIREDELITWEQLR</sequence>
<dbReference type="InterPro" id="IPR006190">
    <property type="entry name" value="SAF_AFP_Neu5Ac"/>
</dbReference>
<dbReference type="InterPro" id="IPR013132">
    <property type="entry name" value="PseI/NeuA/B-like_N"/>
</dbReference>
<dbReference type="Gene3D" id="3.90.1210.10">
    <property type="entry name" value="Antifreeze-like/N-acetylneuraminic acid synthase C-terminal domain"/>
    <property type="match status" value="1"/>
</dbReference>
<evidence type="ECO:0000313" key="2">
    <source>
        <dbReference type="EMBL" id="ACL03359.1"/>
    </source>
</evidence>
<name>B8FAR3_DESAL</name>
<dbReference type="Pfam" id="PF03102">
    <property type="entry name" value="NeuB"/>
    <property type="match status" value="1"/>
</dbReference>
<dbReference type="InterPro" id="IPR013785">
    <property type="entry name" value="Aldolase_TIM"/>
</dbReference>
<dbReference type="InterPro" id="IPR013974">
    <property type="entry name" value="SAF"/>
</dbReference>
<reference evidence="2 3" key="1">
    <citation type="journal article" date="2012" name="Environ. Microbiol.">
        <title>The genome sequence of Desulfatibacillum alkenivorans AK-01: a blueprint for anaerobic alkane oxidation.</title>
        <authorList>
            <person name="Callaghan A.V."/>
            <person name="Morris B.E."/>
            <person name="Pereira I.A."/>
            <person name="McInerney M.J."/>
            <person name="Austin R.N."/>
            <person name="Groves J.T."/>
            <person name="Kukor J.J."/>
            <person name="Suflita J.M."/>
            <person name="Young L.Y."/>
            <person name="Zylstra G.J."/>
            <person name="Wawrik B."/>
        </authorList>
    </citation>
    <scope>NUCLEOTIDE SEQUENCE [LARGE SCALE GENOMIC DNA]</scope>
    <source>
        <strain evidence="2 3">AK-01</strain>
    </source>
</reference>
<dbReference type="SMART" id="SM00858">
    <property type="entry name" value="SAF"/>
    <property type="match status" value="1"/>
</dbReference>
<dbReference type="SUPFAM" id="SSF51269">
    <property type="entry name" value="AFP III-like domain"/>
    <property type="match status" value="1"/>
</dbReference>
<dbReference type="SUPFAM" id="SSF51569">
    <property type="entry name" value="Aldolase"/>
    <property type="match status" value="1"/>
</dbReference>
<proteinExistence type="predicted"/>
<dbReference type="Gene3D" id="3.20.20.70">
    <property type="entry name" value="Aldolase class I"/>
    <property type="match status" value="1"/>
</dbReference>
<dbReference type="InterPro" id="IPR051690">
    <property type="entry name" value="PseI-like"/>
</dbReference>
<feature type="domain" description="AFP-like" evidence="1">
    <location>
        <begin position="285"/>
        <end position="341"/>
    </location>
</feature>
<evidence type="ECO:0000313" key="3">
    <source>
        <dbReference type="Proteomes" id="UP000000739"/>
    </source>
</evidence>
<keyword evidence="2" id="KW-0808">Transferase</keyword>
<dbReference type="EMBL" id="CP001322">
    <property type="protein sequence ID" value="ACL03359.1"/>
    <property type="molecule type" value="Genomic_DNA"/>
</dbReference>
<dbReference type="EC" id="2.5.1.57" evidence="2"/>
<accession>B8FAR3</accession>
<keyword evidence="3" id="KW-1185">Reference proteome</keyword>
<dbReference type="GO" id="GO:0016051">
    <property type="term" value="P:carbohydrate biosynthetic process"/>
    <property type="evidence" value="ECO:0007669"/>
    <property type="project" value="InterPro"/>
</dbReference>
<dbReference type="CDD" id="cd11615">
    <property type="entry name" value="SAF_NeuB_like"/>
    <property type="match status" value="1"/>
</dbReference>
<dbReference type="Pfam" id="PF08666">
    <property type="entry name" value="SAF"/>
    <property type="match status" value="1"/>
</dbReference>